<keyword evidence="5" id="KW-0378">Hydrolase</keyword>
<comment type="subunit">
    <text evidence="3">Homohexamer; trimer of dimers.</text>
</comment>
<gene>
    <name evidence="9" type="ORF">SAMN04488111_2555</name>
</gene>
<evidence type="ECO:0000256" key="4">
    <source>
        <dbReference type="ARBA" id="ARBA00012670"/>
    </source>
</evidence>
<dbReference type="GO" id="GO:0046556">
    <property type="term" value="F:alpha-L-arabinofuranosidase activity"/>
    <property type="evidence" value="ECO:0007669"/>
    <property type="project" value="UniProtKB-EC"/>
</dbReference>
<evidence type="ECO:0000256" key="6">
    <source>
        <dbReference type="ARBA" id="ARBA00023277"/>
    </source>
</evidence>
<dbReference type="GO" id="GO:0000272">
    <property type="term" value="P:polysaccharide catabolic process"/>
    <property type="evidence" value="ECO:0007669"/>
    <property type="project" value="TreeGrafter"/>
</dbReference>
<dbReference type="GO" id="GO:0046373">
    <property type="term" value="P:L-arabinose metabolic process"/>
    <property type="evidence" value="ECO:0007669"/>
    <property type="project" value="InterPro"/>
</dbReference>
<dbReference type="InterPro" id="IPR013780">
    <property type="entry name" value="Glyco_hydro_b"/>
</dbReference>
<dbReference type="EC" id="3.2.1.55" evidence="4"/>
<evidence type="ECO:0000256" key="2">
    <source>
        <dbReference type="ARBA" id="ARBA00007186"/>
    </source>
</evidence>
<organism evidence="9 10">
    <name type="scientific">Lutibacter flavus</name>
    <dbReference type="NCBI Taxonomy" id="691689"/>
    <lineage>
        <taxon>Bacteria</taxon>
        <taxon>Pseudomonadati</taxon>
        <taxon>Bacteroidota</taxon>
        <taxon>Flavobacteriia</taxon>
        <taxon>Flavobacteriales</taxon>
        <taxon>Flavobacteriaceae</taxon>
        <taxon>Lutibacter</taxon>
    </lineage>
</organism>
<evidence type="ECO:0000313" key="9">
    <source>
        <dbReference type="EMBL" id="SNR70045.1"/>
    </source>
</evidence>
<keyword evidence="10" id="KW-1185">Reference proteome</keyword>
<evidence type="ECO:0000256" key="3">
    <source>
        <dbReference type="ARBA" id="ARBA00011165"/>
    </source>
</evidence>
<dbReference type="SUPFAM" id="SSF51445">
    <property type="entry name" value="(Trans)glycosidases"/>
    <property type="match status" value="1"/>
</dbReference>
<protein>
    <recommendedName>
        <fullName evidence="4">non-reducing end alpha-L-arabinofuranosidase</fullName>
        <ecNumber evidence="4">3.2.1.55</ecNumber>
    </recommendedName>
</protein>
<dbReference type="SMART" id="SM00813">
    <property type="entry name" value="Alpha-L-AF_C"/>
    <property type="match status" value="1"/>
</dbReference>
<keyword evidence="6" id="KW-0119">Carbohydrate metabolism</keyword>
<dbReference type="InterPro" id="IPR017853">
    <property type="entry name" value="GH"/>
</dbReference>
<comment type="similarity">
    <text evidence="2">Belongs to the glycosyl hydrolase 51 family.</text>
</comment>
<keyword evidence="7" id="KW-0326">Glycosidase</keyword>
<evidence type="ECO:0000256" key="7">
    <source>
        <dbReference type="ARBA" id="ARBA00023295"/>
    </source>
</evidence>
<reference evidence="10" key="1">
    <citation type="submission" date="2017-06" db="EMBL/GenBank/DDBJ databases">
        <authorList>
            <person name="Varghese N."/>
            <person name="Submissions S."/>
        </authorList>
    </citation>
    <scope>NUCLEOTIDE SEQUENCE [LARGE SCALE GENOMIC DNA]</scope>
    <source>
        <strain evidence="10">DSM 27993</strain>
    </source>
</reference>
<dbReference type="SUPFAM" id="SSF51011">
    <property type="entry name" value="Glycosyl hydrolase domain"/>
    <property type="match status" value="1"/>
</dbReference>
<feature type="domain" description="Alpha-L-arabinofuranosidase C-terminal" evidence="8">
    <location>
        <begin position="338"/>
        <end position="528"/>
    </location>
</feature>
<dbReference type="InterPro" id="IPR055235">
    <property type="entry name" value="ASD1_cat"/>
</dbReference>
<evidence type="ECO:0000256" key="5">
    <source>
        <dbReference type="ARBA" id="ARBA00022801"/>
    </source>
</evidence>
<dbReference type="AlphaFoldDB" id="A0A238YFP8"/>
<dbReference type="Pfam" id="PF22848">
    <property type="entry name" value="ASD1_dom"/>
    <property type="match status" value="1"/>
</dbReference>
<dbReference type="InterPro" id="IPR010720">
    <property type="entry name" value="Alpha-L-AF_C"/>
</dbReference>
<name>A0A238YFP8_9FLAO</name>
<dbReference type="PANTHER" id="PTHR43576:SF2">
    <property type="entry name" value="INTRACELLULAR EXO-ALPHA-L-ARABINOFURANOSIDASE 2"/>
    <property type="match status" value="1"/>
</dbReference>
<sequence>MASFITCHIILKANSMIKIKRIISNSLAIFLIGTLSVFSQNNATTVTINSDDNAPIISKHIYGHFAEHLGRCIYEGLYVGEENKIIPNTDGVRNDIIEALKELGIPNLRWPGGCFADTYHWKDGVGPKEDRPTIVNLWWGGTTEDNSFGTHNFLNLCESLGAEPYLSGNVGSGTVQELADWVQYTNHGQISPMADWRRENGREEPWNVKYWGIGNEAWGCGGNMTAEYYADVYRKYATFMSSWSNDNKIVRIASGASSEDYNWTEVLMKNVPYHLMEAVALHHYAVIDWTVKGPSKDFNEEIYFKSMKEATKMEELVTKHSAIMDKYDPEEKVALFVDEWGGWYDTEPEIANGVLFQQNTMRDAMIAATTLNTFNNHARRVKMANVAQVVNVLQAVILTDKEKMILTPTYHVMKMYKVHHDAQLLPTSFENVDYSLGEEKIPALSVSTSKDKDGLIHISLANIDSKKENTVEINIENLGIKKITGTILSSSKLQDHNTFQNPTKVQPADFKDFKVKKGILTVKIPAFSVIVLEGK</sequence>
<dbReference type="Gene3D" id="2.60.40.1180">
    <property type="entry name" value="Golgi alpha-mannosidase II"/>
    <property type="match status" value="1"/>
</dbReference>
<accession>A0A238YFP8</accession>
<dbReference type="Gene3D" id="3.20.20.80">
    <property type="entry name" value="Glycosidases"/>
    <property type="match status" value="1"/>
</dbReference>
<evidence type="ECO:0000256" key="1">
    <source>
        <dbReference type="ARBA" id="ARBA00001462"/>
    </source>
</evidence>
<dbReference type="PANTHER" id="PTHR43576">
    <property type="entry name" value="ALPHA-L-ARABINOFURANOSIDASE C-RELATED"/>
    <property type="match status" value="1"/>
</dbReference>
<dbReference type="EMBL" id="FZNX01000004">
    <property type="protein sequence ID" value="SNR70045.1"/>
    <property type="molecule type" value="Genomic_DNA"/>
</dbReference>
<evidence type="ECO:0000259" key="8">
    <source>
        <dbReference type="SMART" id="SM00813"/>
    </source>
</evidence>
<evidence type="ECO:0000313" key="10">
    <source>
        <dbReference type="Proteomes" id="UP000198412"/>
    </source>
</evidence>
<comment type="catalytic activity">
    <reaction evidence="1">
        <text>Hydrolysis of terminal non-reducing alpha-L-arabinofuranoside residues in alpha-L-arabinosides.</text>
        <dbReference type="EC" id="3.2.1.55"/>
    </reaction>
</comment>
<proteinExistence type="inferred from homology"/>
<dbReference type="Proteomes" id="UP000198412">
    <property type="component" value="Unassembled WGS sequence"/>
</dbReference>
<dbReference type="Pfam" id="PF06964">
    <property type="entry name" value="Alpha-L-AF_C"/>
    <property type="match status" value="1"/>
</dbReference>